<proteinExistence type="predicted"/>
<dbReference type="Proteomes" id="UP000282971">
    <property type="component" value="Unassembled WGS sequence"/>
</dbReference>
<organism evidence="2 3">
    <name type="scientific">Sphingomonas crocodyli</name>
    <dbReference type="NCBI Taxonomy" id="1979270"/>
    <lineage>
        <taxon>Bacteria</taxon>
        <taxon>Pseudomonadati</taxon>
        <taxon>Pseudomonadota</taxon>
        <taxon>Alphaproteobacteria</taxon>
        <taxon>Sphingomonadales</taxon>
        <taxon>Sphingomonadaceae</taxon>
        <taxon>Sphingomonas</taxon>
    </lineage>
</organism>
<evidence type="ECO:0000256" key="1">
    <source>
        <dbReference type="SAM" id="Phobius"/>
    </source>
</evidence>
<reference evidence="2 3" key="1">
    <citation type="submission" date="2019-01" db="EMBL/GenBank/DDBJ databases">
        <authorList>
            <person name="Chen W.-M."/>
        </authorList>
    </citation>
    <scope>NUCLEOTIDE SEQUENCE [LARGE SCALE GENOMIC DNA]</scope>
    <source>
        <strain evidence="2 3">CCP-7</strain>
    </source>
</reference>
<accession>A0A437LWE2</accession>
<protein>
    <recommendedName>
        <fullName evidence="4">DUF4267 domain-containing protein</fullName>
    </recommendedName>
</protein>
<dbReference type="OrthoDB" id="7579503at2"/>
<keyword evidence="1" id="KW-0812">Transmembrane</keyword>
<evidence type="ECO:0000313" key="2">
    <source>
        <dbReference type="EMBL" id="RVT89725.1"/>
    </source>
</evidence>
<evidence type="ECO:0008006" key="4">
    <source>
        <dbReference type="Google" id="ProtNLM"/>
    </source>
</evidence>
<dbReference type="RefSeq" id="WP_127745889.1">
    <property type="nucleotide sequence ID" value="NZ_SACN01000004.1"/>
</dbReference>
<keyword evidence="1" id="KW-1133">Transmembrane helix</keyword>
<evidence type="ECO:0000313" key="3">
    <source>
        <dbReference type="Proteomes" id="UP000282971"/>
    </source>
</evidence>
<dbReference type="EMBL" id="SACN01000004">
    <property type="protein sequence ID" value="RVT89725.1"/>
    <property type="molecule type" value="Genomic_DNA"/>
</dbReference>
<keyword evidence="1" id="KW-0472">Membrane</keyword>
<gene>
    <name evidence="2" type="ORF">EOD43_20295</name>
</gene>
<sequence length="130" mass="13240">MQAATIGRSIGAASLTFGIFDTLYAYMLATSVGTDAKVFQAAGLREIGTGIAGLANPTSSKPVWARFAADLGDLATLGVVAARPNPRRKGALIAVGIVAGVALIDFLAARAIDRQTRATDGDAAFAMNGE</sequence>
<name>A0A437LWE2_9SPHN</name>
<comment type="caution">
    <text evidence="2">The sequence shown here is derived from an EMBL/GenBank/DDBJ whole genome shotgun (WGS) entry which is preliminary data.</text>
</comment>
<dbReference type="AlphaFoldDB" id="A0A437LWE2"/>
<feature type="transmembrane region" description="Helical" evidence="1">
    <location>
        <begin position="91"/>
        <end position="112"/>
    </location>
</feature>
<keyword evidence="3" id="KW-1185">Reference proteome</keyword>